<evidence type="ECO:0000259" key="1">
    <source>
        <dbReference type="Pfam" id="PF25431"/>
    </source>
</evidence>
<accession>A0A9D4HM44</accession>
<reference evidence="2" key="1">
    <citation type="journal article" date="2019" name="bioRxiv">
        <title>The Genome of the Zebra Mussel, Dreissena polymorpha: A Resource for Invasive Species Research.</title>
        <authorList>
            <person name="McCartney M.A."/>
            <person name="Auch B."/>
            <person name="Kono T."/>
            <person name="Mallez S."/>
            <person name="Zhang Y."/>
            <person name="Obille A."/>
            <person name="Becker A."/>
            <person name="Abrahante J.E."/>
            <person name="Garbe J."/>
            <person name="Badalamenti J.P."/>
            <person name="Herman A."/>
            <person name="Mangelson H."/>
            <person name="Liachko I."/>
            <person name="Sullivan S."/>
            <person name="Sone E.D."/>
            <person name="Koren S."/>
            <person name="Silverstein K.A.T."/>
            <person name="Beckman K.B."/>
            <person name="Gohl D.M."/>
        </authorList>
    </citation>
    <scope>NUCLEOTIDE SEQUENCE</scope>
    <source>
        <strain evidence="2">Duluth1</strain>
        <tissue evidence="2">Whole animal</tissue>
    </source>
</reference>
<dbReference type="AlphaFoldDB" id="A0A9D4HM44"/>
<proteinExistence type="predicted"/>
<dbReference type="EMBL" id="JAIWYP010000012">
    <property type="protein sequence ID" value="KAH3723550.1"/>
    <property type="molecule type" value="Genomic_DNA"/>
</dbReference>
<dbReference type="InterPro" id="IPR057456">
    <property type="entry name" value="Znf_C17orf113"/>
</dbReference>
<dbReference type="Pfam" id="PF25431">
    <property type="entry name" value="zf-C17orf113"/>
    <property type="match status" value="1"/>
</dbReference>
<gene>
    <name evidence="2" type="ORF">DPMN_049340</name>
</gene>
<reference evidence="2" key="2">
    <citation type="submission" date="2020-11" db="EMBL/GenBank/DDBJ databases">
        <authorList>
            <person name="McCartney M.A."/>
            <person name="Auch B."/>
            <person name="Kono T."/>
            <person name="Mallez S."/>
            <person name="Becker A."/>
            <person name="Gohl D.M."/>
            <person name="Silverstein K.A.T."/>
            <person name="Koren S."/>
            <person name="Bechman K.B."/>
            <person name="Herman A."/>
            <person name="Abrahante J.E."/>
            <person name="Garbe J."/>
        </authorList>
    </citation>
    <scope>NUCLEOTIDE SEQUENCE</scope>
    <source>
        <strain evidence="2">Duluth1</strain>
        <tissue evidence="2">Whole animal</tissue>
    </source>
</reference>
<evidence type="ECO:0000313" key="2">
    <source>
        <dbReference type="EMBL" id="KAH3723550.1"/>
    </source>
</evidence>
<dbReference type="Proteomes" id="UP000828390">
    <property type="component" value="Unassembled WGS sequence"/>
</dbReference>
<protein>
    <recommendedName>
        <fullName evidence="1">C17orf113 probable zinc finger domain-containing protein</fullName>
    </recommendedName>
</protein>
<sequence length="182" mass="20789">MVSILLETVNAAVDLTSKKHDGKSVTENTCQKWKKAFPWLTIVDIDGEVNRLKCAYCTQFNLKNVWSAEGTPNIQRSSVERHNESKDHVSAAKLFLSRNLDISIETECNETETYDGNVSEQDVFLLRTIYSLAKNEIPSERVNDMLELQTLNEVDIKYQNLSWTTINDIQQCISTVTEVKQQ</sequence>
<keyword evidence="3" id="KW-1185">Reference proteome</keyword>
<comment type="caution">
    <text evidence="2">The sequence shown here is derived from an EMBL/GenBank/DDBJ whole genome shotgun (WGS) entry which is preliminary data.</text>
</comment>
<feature type="domain" description="C17orf113 probable zinc finger" evidence="1">
    <location>
        <begin position="37"/>
        <end position="98"/>
    </location>
</feature>
<evidence type="ECO:0000313" key="3">
    <source>
        <dbReference type="Proteomes" id="UP000828390"/>
    </source>
</evidence>
<dbReference type="PANTHER" id="PTHR46880">
    <property type="entry name" value="RAS-ASSOCIATING DOMAIN-CONTAINING PROTEIN"/>
    <property type="match status" value="1"/>
</dbReference>
<dbReference type="PANTHER" id="PTHR46880:SF5">
    <property type="entry name" value="DUF4371 DOMAIN-CONTAINING PROTEIN"/>
    <property type="match status" value="1"/>
</dbReference>
<name>A0A9D4HM44_DREPO</name>
<organism evidence="2 3">
    <name type="scientific">Dreissena polymorpha</name>
    <name type="common">Zebra mussel</name>
    <name type="synonym">Mytilus polymorpha</name>
    <dbReference type="NCBI Taxonomy" id="45954"/>
    <lineage>
        <taxon>Eukaryota</taxon>
        <taxon>Metazoa</taxon>
        <taxon>Spiralia</taxon>
        <taxon>Lophotrochozoa</taxon>
        <taxon>Mollusca</taxon>
        <taxon>Bivalvia</taxon>
        <taxon>Autobranchia</taxon>
        <taxon>Heteroconchia</taxon>
        <taxon>Euheterodonta</taxon>
        <taxon>Imparidentia</taxon>
        <taxon>Neoheterodontei</taxon>
        <taxon>Myida</taxon>
        <taxon>Dreissenoidea</taxon>
        <taxon>Dreissenidae</taxon>
        <taxon>Dreissena</taxon>
    </lineage>
</organism>